<evidence type="ECO:0000313" key="2">
    <source>
        <dbReference type="Proteomes" id="UP001580430"/>
    </source>
</evidence>
<keyword evidence="2" id="KW-1185">Reference proteome</keyword>
<protein>
    <submittedName>
        <fullName evidence="1">Type II toxin-antitoxin system RelE/ParE family toxin</fullName>
    </submittedName>
</protein>
<dbReference type="SUPFAM" id="SSF143011">
    <property type="entry name" value="RelE-like"/>
    <property type="match status" value="1"/>
</dbReference>
<dbReference type="Gene3D" id="3.30.2310.20">
    <property type="entry name" value="RelE-like"/>
    <property type="match status" value="1"/>
</dbReference>
<dbReference type="Proteomes" id="UP001580430">
    <property type="component" value="Unassembled WGS sequence"/>
</dbReference>
<proteinExistence type="predicted"/>
<sequence length="130" mass="14874">MSDKLKSISEQINSILSPYNVVVKFGDKAIEDLISYQKEQQELIIALIIKRGIHGPLLKPNGIGEPLRGKLNGFAKIKHMKPQIRVVYRPIRNGIIRMEVIAIGPRDRKEAYNKAAERIIQFKSKWKTPE</sequence>
<comment type="caution">
    <text evidence="1">The sequence shown here is derived from an EMBL/GenBank/DDBJ whole genome shotgun (WGS) entry which is preliminary data.</text>
</comment>
<dbReference type="InterPro" id="IPR035093">
    <property type="entry name" value="RelE/ParE_toxin_dom_sf"/>
</dbReference>
<dbReference type="EMBL" id="JBHIRY010000019">
    <property type="protein sequence ID" value="MFB5762298.1"/>
    <property type="molecule type" value="Genomic_DNA"/>
</dbReference>
<reference evidence="1 2" key="1">
    <citation type="submission" date="2024-09" db="EMBL/GenBank/DDBJ databases">
        <title>Paenibacillus zeirhizospherea sp. nov., isolated from surface of the maize (Zea mays) roots in a horticulture field, Hungary.</title>
        <authorList>
            <person name="Marton D."/>
            <person name="Farkas M."/>
            <person name="Bedics A."/>
            <person name="Toth E."/>
            <person name="Tancsics A."/>
            <person name="Boka K."/>
            <person name="Marati G."/>
            <person name="Kriszt B."/>
            <person name="Cserhati M."/>
        </authorList>
    </citation>
    <scope>NUCLEOTIDE SEQUENCE [LARGE SCALE GENOMIC DNA]</scope>
    <source>
        <strain evidence="1 2">JCM 18446</strain>
    </source>
</reference>
<accession>A0ABV5C4S1</accession>
<name>A0ABV5C4S1_9BACL</name>
<evidence type="ECO:0000313" key="1">
    <source>
        <dbReference type="EMBL" id="MFB5762298.1"/>
    </source>
</evidence>
<dbReference type="RefSeq" id="WP_375521409.1">
    <property type="nucleotide sequence ID" value="NZ_JBHIRY010000019.1"/>
</dbReference>
<gene>
    <name evidence="1" type="ORF">ACE5LO_18070</name>
</gene>
<organism evidence="1 2">
    <name type="scientific">Paenibacillus medicaginis</name>
    <dbReference type="NCBI Taxonomy" id="1470560"/>
    <lineage>
        <taxon>Bacteria</taxon>
        <taxon>Bacillati</taxon>
        <taxon>Bacillota</taxon>
        <taxon>Bacilli</taxon>
        <taxon>Bacillales</taxon>
        <taxon>Paenibacillaceae</taxon>
        <taxon>Paenibacillus</taxon>
    </lineage>
</organism>